<keyword evidence="7" id="KW-1185">Reference proteome</keyword>
<evidence type="ECO:0000256" key="5">
    <source>
        <dbReference type="SAM" id="Phobius"/>
    </source>
</evidence>
<protein>
    <submittedName>
        <fullName evidence="6">Uncharacterized protein</fullName>
    </submittedName>
</protein>
<keyword evidence="4 5" id="KW-0472">Membrane</keyword>
<keyword evidence="3" id="KW-0496">Mitochondrion</keyword>
<keyword evidence="5" id="KW-1133">Transmembrane helix</keyword>
<dbReference type="GO" id="GO:0005743">
    <property type="term" value="C:mitochondrial inner membrane"/>
    <property type="evidence" value="ECO:0007669"/>
    <property type="project" value="UniProtKB-SubCell"/>
</dbReference>
<dbReference type="AlphaFoldDB" id="A0A3M7S6N3"/>
<dbReference type="EMBL" id="REGN01001937">
    <property type="protein sequence ID" value="RNA31493.1"/>
    <property type="molecule type" value="Genomic_DNA"/>
</dbReference>
<feature type="transmembrane region" description="Helical" evidence="5">
    <location>
        <begin position="68"/>
        <end position="89"/>
    </location>
</feature>
<accession>A0A3M7S6N3</accession>
<dbReference type="InterPro" id="IPR039297">
    <property type="entry name" value="COX7a"/>
</dbReference>
<comment type="caution">
    <text evidence="6">The sequence shown here is derived from an EMBL/GenBank/DDBJ whole genome shotgun (WGS) entry which is preliminary data.</text>
</comment>
<evidence type="ECO:0000256" key="1">
    <source>
        <dbReference type="ARBA" id="ARBA00004273"/>
    </source>
</evidence>
<name>A0A3M7S6N3_BRAPC</name>
<reference evidence="6 7" key="1">
    <citation type="journal article" date="2018" name="Sci. Rep.">
        <title>Genomic signatures of local adaptation to the degree of environmental predictability in rotifers.</title>
        <authorList>
            <person name="Franch-Gras L."/>
            <person name="Hahn C."/>
            <person name="Garcia-Roger E.M."/>
            <person name="Carmona M.J."/>
            <person name="Serra M."/>
            <person name="Gomez A."/>
        </authorList>
    </citation>
    <scope>NUCLEOTIDE SEQUENCE [LARGE SCALE GENOMIC DNA]</scope>
    <source>
        <strain evidence="6">HYR1</strain>
    </source>
</reference>
<proteinExistence type="predicted"/>
<dbReference type="Proteomes" id="UP000276133">
    <property type="component" value="Unassembled WGS sequence"/>
</dbReference>
<keyword evidence="2" id="KW-0999">Mitochondrion inner membrane</keyword>
<dbReference type="Pfam" id="PF02238">
    <property type="entry name" value="COX7a"/>
    <property type="match status" value="1"/>
</dbReference>
<gene>
    <name evidence="6" type="ORF">BpHYR1_011654</name>
</gene>
<sequence length="96" mass="10974">MSASRGSILFNRFRQVAGRNKSTFVYEADKTMAQRWVEKNVKKQQNLQKMYAAEDGIPIWWKTTGDKFLVTLVFAGTVASFGVTCVNLFRYARGQL</sequence>
<evidence type="ECO:0000313" key="6">
    <source>
        <dbReference type="EMBL" id="RNA31493.1"/>
    </source>
</evidence>
<evidence type="ECO:0000313" key="7">
    <source>
        <dbReference type="Proteomes" id="UP000276133"/>
    </source>
</evidence>
<evidence type="ECO:0000256" key="3">
    <source>
        <dbReference type="ARBA" id="ARBA00023128"/>
    </source>
</evidence>
<keyword evidence="5" id="KW-0812">Transmembrane</keyword>
<evidence type="ECO:0000256" key="2">
    <source>
        <dbReference type="ARBA" id="ARBA00022792"/>
    </source>
</evidence>
<comment type="subcellular location">
    <subcellularLocation>
        <location evidence="1">Mitochondrion inner membrane</location>
    </subcellularLocation>
</comment>
<dbReference type="OrthoDB" id="10376362at2759"/>
<evidence type="ECO:0000256" key="4">
    <source>
        <dbReference type="ARBA" id="ARBA00023136"/>
    </source>
</evidence>
<organism evidence="6 7">
    <name type="scientific">Brachionus plicatilis</name>
    <name type="common">Marine rotifer</name>
    <name type="synonym">Brachionus muelleri</name>
    <dbReference type="NCBI Taxonomy" id="10195"/>
    <lineage>
        <taxon>Eukaryota</taxon>
        <taxon>Metazoa</taxon>
        <taxon>Spiralia</taxon>
        <taxon>Gnathifera</taxon>
        <taxon>Rotifera</taxon>
        <taxon>Eurotatoria</taxon>
        <taxon>Monogononta</taxon>
        <taxon>Pseudotrocha</taxon>
        <taxon>Ploima</taxon>
        <taxon>Brachionidae</taxon>
        <taxon>Brachionus</taxon>
    </lineage>
</organism>